<organism evidence="4 5">
    <name type="scientific">Candidatus Shapirobacteria bacterium CG10_big_fil_rev_8_21_14_0_10_38_14</name>
    <dbReference type="NCBI Taxonomy" id="1974483"/>
    <lineage>
        <taxon>Bacteria</taxon>
        <taxon>Candidatus Shapironibacteriota</taxon>
    </lineage>
</organism>
<dbReference type="GO" id="GO:0016787">
    <property type="term" value="F:hydrolase activity"/>
    <property type="evidence" value="ECO:0007669"/>
    <property type="project" value="UniProtKB-KW"/>
</dbReference>
<accession>A0A2M8L5Z9</accession>
<gene>
    <name evidence="4" type="ORF">COU96_00945</name>
</gene>
<keyword evidence="1 2" id="KW-0378">Hydrolase</keyword>
<evidence type="ECO:0000256" key="1">
    <source>
        <dbReference type="ARBA" id="ARBA00022801"/>
    </source>
</evidence>
<dbReference type="EMBL" id="PFEL01000045">
    <property type="protein sequence ID" value="PJE69208.1"/>
    <property type="molecule type" value="Genomic_DNA"/>
</dbReference>
<evidence type="ECO:0000313" key="4">
    <source>
        <dbReference type="EMBL" id="PJE69208.1"/>
    </source>
</evidence>
<dbReference type="Pfam" id="PF00293">
    <property type="entry name" value="NUDIX"/>
    <property type="match status" value="1"/>
</dbReference>
<dbReference type="Pfam" id="PF14803">
    <property type="entry name" value="Zn_ribbon_Nudix"/>
    <property type="match status" value="1"/>
</dbReference>
<comment type="similarity">
    <text evidence="2">Belongs to the Nudix hydrolase family.</text>
</comment>
<feature type="domain" description="Nudix hydrolase" evidence="3">
    <location>
        <begin position="40"/>
        <end position="170"/>
    </location>
</feature>
<dbReference type="InterPro" id="IPR015797">
    <property type="entry name" value="NUDIX_hydrolase-like_dom_sf"/>
</dbReference>
<sequence>MLEIEPPKFKFCPMCGKELALKKEEETKRKFCPGCEWVYYPHVAVAAGAVVLKENKVLLVKRGIEPFKDKWSLPAGYVSFGEHPEETVIREVKEETGLTVEPTDFLDLFQSVQDPREPGHFFFAYKVTIKSGEIKANDDASDIGWFDLTELPPLAWDIHTEILSRIRKELLDAED</sequence>
<name>A0A2M8L5Z9_9BACT</name>
<dbReference type="InterPro" id="IPR020476">
    <property type="entry name" value="Nudix_hydrolase"/>
</dbReference>
<dbReference type="CDD" id="cd04673">
    <property type="entry name" value="NUDIX_ADPRase"/>
    <property type="match status" value="1"/>
</dbReference>
<dbReference type="PANTHER" id="PTHR43736:SF1">
    <property type="entry name" value="DIHYDRONEOPTERIN TRIPHOSPHATE DIPHOSPHATASE"/>
    <property type="match status" value="1"/>
</dbReference>
<dbReference type="SUPFAM" id="SSF55811">
    <property type="entry name" value="Nudix"/>
    <property type="match status" value="1"/>
</dbReference>
<dbReference type="InterPro" id="IPR020084">
    <property type="entry name" value="NUDIX_hydrolase_CS"/>
</dbReference>
<dbReference type="PROSITE" id="PS00893">
    <property type="entry name" value="NUDIX_BOX"/>
    <property type="match status" value="1"/>
</dbReference>
<protein>
    <submittedName>
        <fullName evidence="4">ADP-ribose pyrophosphatase</fullName>
    </submittedName>
</protein>
<reference evidence="5" key="1">
    <citation type="submission" date="2017-09" db="EMBL/GenBank/DDBJ databases">
        <title>Depth-based differentiation of microbial function through sediment-hosted aquifers and enrichment of novel symbionts in the deep terrestrial subsurface.</title>
        <authorList>
            <person name="Probst A.J."/>
            <person name="Ladd B."/>
            <person name="Jarett J.K."/>
            <person name="Geller-Mcgrath D.E."/>
            <person name="Sieber C.M.K."/>
            <person name="Emerson J.B."/>
            <person name="Anantharaman K."/>
            <person name="Thomas B.C."/>
            <person name="Malmstrom R."/>
            <person name="Stieglmeier M."/>
            <person name="Klingl A."/>
            <person name="Woyke T."/>
            <person name="Ryan C.M."/>
            <person name="Banfield J.F."/>
        </authorList>
    </citation>
    <scope>NUCLEOTIDE SEQUENCE [LARGE SCALE GENOMIC DNA]</scope>
</reference>
<dbReference type="PANTHER" id="PTHR43736">
    <property type="entry name" value="ADP-RIBOSE PYROPHOSPHATASE"/>
    <property type="match status" value="1"/>
</dbReference>
<dbReference type="AlphaFoldDB" id="A0A2M8L5Z9"/>
<proteinExistence type="inferred from homology"/>
<evidence type="ECO:0000259" key="3">
    <source>
        <dbReference type="PROSITE" id="PS51462"/>
    </source>
</evidence>
<dbReference type="Proteomes" id="UP000229500">
    <property type="component" value="Unassembled WGS sequence"/>
</dbReference>
<dbReference type="Gene3D" id="2.20.70.10">
    <property type="match status" value="1"/>
</dbReference>
<dbReference type="InterPro" id="IPR029401">
    <property type="entry name" value="Nudix_N"/>
</dbReference>
<dbReference type="InterPro" id="IPR000086">
    <property type="entry name" value="NUDIX_hydrolase_dom"/>
</dbReference>
<evidence type="ECO:0000313" key="5">
    <source>
        <dbReference type="Proteomes" id="UP000229500"/>
    </source>
</evidence>
<dbReference type="PRINTS" id="PR00502">
    <property type="entry name" value="NUDIXFAMILY"/>
</dbReference>
<dbReference type="Gene3D" id="3.90.79.10">
    <property type="entry name" value="Nucleoside Triphosphate Pyrophosphohydrolase"/>
    <property type="match status" value="1"/>
</dbReference>
<evidence type="ECO:0000256" key="2">
    <source>
        <dbReference type="RuleBase" id="RU003476"/>
    </source>
</evidence>
<dbReference type="PROSITE" id="PS51462">
    <property type="entry name" value="NUDIX"/>
    <property type="match status" value="1"/>
</dbReference>
<comment type="caution">
    <text evidence="4">The sequence shown here is derived from an EMBL/GenBank/DDBJ whole genome shotgun (WGS) entry which is preliminary data.</text>
</comment>